<accession>A0A3N4JIX0</accession>
<protein>
    <recommendedName>
        <fullName evidence="1">Tc1-like transposase DDE domain-containing protein</fullName>
    </recommendedName>
</protein>
<dbReference type="EMBL" id="ML120409">
    <property type="protein sequence ID" value="RPA96938.1"/>
    <property type="molecule type" value="Genomic_DNA"/>
</dbReference>
<gene>
    <name evidence="2" type="ORF">L873DRAFT_1845066</name>
</gene>
<reference evidence="2 3" key="1">
    <citation type="journal article" date="2018" name="Nat. Ecol. Evol.">
        <title>Pezizomycetes genomes reveal the molecular basis of ectomycorrhizal truffle lifestyle.</title>
        <authorList>
            <person name="Murat C."/>
            <person name="Payen T."/>
            <person name="Noel B."/>
            <person name="Kuo A."/>
            <person name="Morin E."/>
            <person name="Chen J."/>
            <person name="Kohler A."/>
            <person name="Krizsan K."/>
            <person name="Balestrini R."/>
            <person name="Da Silva C."/>
            <person name="Montanini B."/>
            <person name="Hainaut M."/>
            <person name="Levati E."/>
            <person name="Barry K.W."/>
            <person name="Belfiori B."/>
            <person name="Cichocki N."/>
            <person name="Clum A."/>
            <person name="Dockter R.B."/>
            <person name="Fauchery L."/>
            <person name="Guy J."/>
            <person name="Iotti M."/>
            <person name="Le Tacon F."/>
            <person name="Lindquist E.A."/>
            <person name="Lipzen A."/>
            <person name="Malagnac F."/>
            <person name="Mello A."/>
            <person name="Molinier V."/>
            <person name="Miyauchi S."/>
            <person name="Poulain J."/>
            <person name="Riccioni C."/>
            <person name="Rubini A."/>
            <person name="Sitrit Y."/>
            <person name="Splivallo R."/>
            <person name="Traeger S."/>
            <person name="Wang M."/>
            <person name="Zifcakova L."/>
            <person name="Wipf D."/>
            <person name="Zambonelli A."/>
            <person name="Paolocci F."/>
            <person name="Nowrousian M."/>
            <person name="Ottonello S."/>
            <person name="Baldrian P."/>
            <person name="Spatafora J.W."/>
            <person name="Henrissat B."/>
            <person name="Nagy L.G."/>
            <person name="Aury J.M."/>
            <person name="Wincker P."/>
            <person name="Grigoriev I.V."/>
            <person name="Bonfante P."/>
            <person name="Martin F.M."/>
        </authorList>
    </citation>
    <scope>NUCLEOTIDE SEQUENCE [LARGE SCALE GENOMIC DNA]</scope>
    <source>
        <strain evidence="2 3">120613-1</strain>
    </source>
</reference>
<dbReference type="PANTHER" id="PTHR46068:SF1">
    <property type="entry name" value="TRANSPOSASE IS30-LIKE HTH DOMAIN-CONTAINING PROTEIN"/>
    <property type="match status" value="1"/>
</dbReference>
<dbReference type="InterPro" id="IPR036397">
    <property type="entry name" value="RNaseH_sf"/>
</dbReference>
<dbReference type="SUPFAM" id="SSF46689">
    <property type="entry name" value="Homeodomain-like"/>
    <property type="match status" value="1"/>
</dbReference>
<dbReference type="OrthoDB" id="5410741at2759"/>
<dbReference type="GO" id="GO:0003676">
    <property type="term" value="F:nucleic acid binding"/>
    <property type="evidence" value="ECO:0007669"/>
    <property type="project" value="InterPro"/>
</dbReference>
<feature type="domain" description="Tc1-like transposase DDE" evidence="1">
    <location>
        <begin position="239"/>
        <end position="269"/>
    </location>
</feature>
<dbReference type="Proteomes" id="UP000276215">
    <property type="component" value="Unassembled WGS sequence"/>
</dbReference>
<evidence type="ECO:0000313" key="2">
    <source>
        <dbReference type="EMBL" id="RPA96938.1"/>
    </source>
</evidence>
<dbReference type="Pfam" id="PF13358">
    <property type="entry name" value="DDE_3"/>
    <property type="match status" value="1"/>
</dbReference>
<sequence>MAPPHTQLPSQKRMETSIQRAEIVVLTNLGWGYKKISKKTGVPVPTVQGIVKRHRISGRIDDAPRSGRPTLLSPANLAAIEYAVENNPHASLDDLTDQLHALKVKVGRTTINIGTKQLGFRLLIPRKKPSLDDFQKIRRKFWCYRQTGQRIRVRTGEELQRTNLAPTFRSGCIGIGCWAAITYESRTPLIHVRKRTPAKQTSKCDRLGLNAQQYASEINEPFLIPYLLSLNPPVHGLQLFLPANSPDLNPIENAWHLLKSRLRKRFSHSSAEHQPHTKEELWTAMEEEWEAIEQITLDKLLDSMPNCVEAVISANGGHTKW</sequence>
<name>A0A3N4JIX0_9PEZI</name>
<dbReference type="STRING" id="1336337.A0A3N4JIX0"/>
<dbReference type="InterPro" id="IPR009057">
    <property type="entry name" value="Homeodomain-like_sf"/>
</dbReference>
<evidence type="ECO:0000313" key="3">
    <source>
        <dbReference type="Proteomes" id="UP000276215"/>
    </source>
</evidence>
<dbReference type="Pfam" id="PF13384">
    <property type="entry name" value="HTH_23"/>
    <property type="match status" value="1"/>
</dbReference>
<proteinExistence type="predicted"/>
<keyword evidence="3" id="KW-1185">Reference proteome</keyword>
<dbReference type="PANTHER" id="PTHR46068">
    <property type="entry name" value="PROTEIN CBG27172"/>
    <property type="match status" value="1"/>
</dbReference>
<evidence type="ECO:0000259" key="1">
    <source>
        <dbReference type="Pfam" id="PF13358"/>
    </source>
</evidence>
<dbReference type="InterPro" id="IPR036388">
    <property type="entry name" value="WH-like_DNA-bd_sf"/>
</dbReference>
<dbReference type="Gene3D" id="3.30.420.10">
    <property type="entry name" value="Ribonuclease H-like superfamily/Ribonuclease H"/>
    <property type="match status" value="1"/>
</dbReference>
<dbReference type="InterPro" id="IPR038717">
    <property type="entry name" value="Tc1-like_DDE_dom"/>
</dbReference>
<dbReference type="AlphaFoldDB" id="A0A3N4JIX0"/>
<organism evidence="2 3">
    <name type="scientific">Choiromyces venosus 120613-1</name>
    <dbReference type="NCBI Taxonomy" id="1336337"/>
    <lineage>
        <taxon>Eukaryota</taxon>
        <taxon>Fungi</taxon>
        <taxon>Dikarya</taxon>
        <taxon>Ascomycota</taxon>
        <taxon>Pezizomycotina</taxon>
        <taxon>Pezizomycetes</taxon>
        <taxon>Pezizales</taxon>
        <taxon>Tuberaceae</taxon>
        <taxon>Choiromyces</taxon>
    </lineage>
</organism>
<dbReference type="Gene3D" id="1.10.10.10">
    <property type="entry name" value="Winged helix-like DNA-binding domain superfamily/Winged helix DNA-binding domain"/>
    <property type="match status" value="1"/>
</dbReference>